<accession>A0AAV5WSR5</accession>
<evidence type="ECO:0000313" key="2">
    <source>
        <dbReference type="Proteomes" id="UP001432322"/>
    </source>
</evidence>
<dbReference type="Proteomes" id="UP001432322">
    <property type="component" value="Unassembled WGS sequence"/>
</dbReference>
<proteinExistence type="predicted"/>
<gene>
    <name evidence="1" type="ORF">PFISCL1PPCAC_24965</name>
</gene>
<keyword evidence="2" id="KW-1185">Reference proteome</keyword>
<name>A0AAV5WSR5_9BILA</name>
<feature type="non-terminal residue" evidence="1">
    <location>
        <position position="1"/>
    </location>
</feature>
<reference evidence="1" key="1">
    <citation type="submission" date="2023-10" db="EMBL/GenBank/DDBJ databases">
        <title>Genome assembly of Pristionchus species.</title>
        <authorList>
            <person name="Yoshida K."/>
            <person name="Sommer R.J."/>
        </authorList>
    </citation>
    <scope>NUCLEOTIDE SEQUENCE</scope>
    <source>
        <strain evidence="1">RS5133</strain>
    </source>
</reference>
<dbReference type="EMBL" id="BTSY01000006">
    <property type="protein sequence ID" value="GMT33668.1"/>
    <property type="molecule type" value="Genomic_DNA"/>
</dbReference>
<sequence length="73" mass="8424">ELVVIDNDTKLECLENVKCTEISPLTTACDDHLNKFECEEIDLNYDLSCLDSSSLFYRMPDQDNFLRGRSIEC</sequence>
<comment type="caution">
    <text evidence="1">The sequence shown here is derived from an EMBL/GenBank/DDBJ whole genome shotgun (WGS) entry which is preliminary data.</text>
</comment>
<dbReference type="AlphaFoldDB" id="A0AAV5WSR5"/>
<organism evidence="1 2">
    <name type="scientific">Pristionchus fissidentatus</name>
    <dbReference type="NCBI Taxonomy" id="1538716"/>
    <lineage>
        <taxon>Eukaryota</taxon>
        <taxon>Metazoa</taxon>
        <taxon>Ecdysozoa</taxon>
        <taxon>Nematoda</taxon>
        <taxon>Chromadorea</taxon>
        <taxon>Rhabditida</taxon>
        <taxon>Rhabditina</taxon>
        <taxon>Diplogasteromorpha</taxon>
        <taxon>Diplogasteroidea</taxon>
        <taxon>Neodiplogasteridae</taxon>
        <taxon>Pristionchus</taxon>
    </lineage>
</organism>
<protein>
    <submittedName>
        <fullName evidence="1">Uncharacterized protein</fullName>
    </submittedName>
</protein>
<feature type="non-terminal residue" evidence="1">
    <location>
        <position position="73"/>
    </location>
</feature>
<evidence type="ECO:0000313" key="1">
    <source>
        <dbReference type="EMBL" id="GMT33668.1"/>
    </source>
</evidence>